<keyword evidence="3 12" id="KW-0813">Transport</keyword>
<keyword evidence="5" id="KW-0677">Repeat</keyword>
<comment type="similarity">
    <text evidence="2 12">Belongs to the mitochondrial carrier (TC 2.A.29) family.</text>
</comment>
<dbReference type="EMBL" id="KZ989135">
    <property type="protein sequence ID" value="RKP27920.1"/>
    <property type="molecule type" value="Genomic_DNA"/>
</dbReference>
<evidence type="ECO:0000313" key="14">
    <source>
        <dbReference type="Proteomes" id="UP000278143"/>
    </source>
</evidence>
<evidence type="ECO:0000256" key="10">
    <source>
        <dbReference type="ARBA" id="ARBA00023136"/>
    </source>
</evidence>
<gene>
    <name evidence="13" type="ORF">SYNPS1DRAFT_11942</name>
</gene>
<protein>
    <submittedName>
        <fullName evidence="13">Mitochondrial phosphate carrier protein</fullName>
    </submittedName>
</protein>
<proteinExistence type="inferred from homology"/>
<evidence type="ECO:0000256" key="11">
    <source>
        <dbReference type="PROSITE-ProRule" id="PRU00282"/>
    </source>
</evidence>
<evidence type="ECO:0000256" key="4">
    <source>
        <dbReference type="ARBA" id="ARBA00022692"/>
    </source>
</evidence>
<dbReference type="PROSITE" id="PS50920">
    <property type="entry name" value="SOLCAR"/>
    <property type="match status" value="3"/>
</dbReference>
<dbReference type="OrthoDB" id="427452at2759"/>
<feature type="repeat" description="Solcar" evidence="11">
    <location>
        <begin position="246"/>
        <end position="324"/>
    </location>
</feature>
<feature type="repeat" description="Solcar" evidence="11">
    <location>
        <begin position="144"/>
        <end position="229"/>
    </location>
</feature>
<dbReference type="AlphaFoldDB" id="A0A4P9Z854"/>
<keyword evidence="4 11" id="KW-0812">Transmembrane</keyword>
<accession>A0A4P9Z854</accession>
<evidence type="ECO:0000256" key="9">
    <source>
        <dbReference type="ARBA" id="ARBA00023128"/>
    </source>
</evidence>
<dbReference type="Gene3D" id="1.50.40.10">
    <property type="entry name" value="Mitochondrial carrier domain"/>
    <property type="match status" value="2"/>
</dbReference>
<evidence type="ECO:0000313" key="13">
    <source>
        <dbReference type="EMBL" id="RKP27920.1"/>
    </source>
</evidence>
<keyword evidence="7" id="KW-0809">Transit peptide</keyword>
<sequence length="324" mass="34796">MALYPSKDALKALSPSAAFVAASPVEAQKTVATPFVAASAIEMYSPAFYYTCAVGGAMACGLTHTFVTPLDLVKCRRQVDPTLYSGIFDGWKKIGRAEGIGGLYTGWAPTLIGYSMQGACKYGFYELFKKKFTDIAGEENGYKYRTALYLGASASAELIADVALCPMEALKVRMQTSTTPFASSALAVFQKIVAAEGANGLFKGLAPLWMRQIPYTMMKFASFESIVEAIYKNFLSRPKDEYNKGQQLGVSFIAGYAAGVLCAIVSHPADTLVSKLNNVSKAEGESTGALSMRIMRDLGFAGIWRGLGARIIMIGTLTALQWGI</sequence>
<name>A0A4P9Z854_9FUNG</name>
<dbReference type="InterPro" id="IPR018108">
    <property type="entry name" value="MCP_transmembrane"/>
</dbReference>
<dbReference type="Pfam" id="PF00153">
    <property type="entry name" value="Mito_carr"/>
    <property type="match status" value="3"/>
</dbReference>
<keyword evidence="9" id="KW-0496">Mitochondrion</keyword>
<dbReference type="GO" id="GO:0005743">
    <property type="term" value="C:mitochondrial inner membrane"/>
    <property type="evidence" value="ECO:0007669"/>
    <property type="project" value="UniProtKB-SubCell"/>
</dbReference>
<evidence type="ECO:0000256" key="5">
    <source>
        <dbReference type="ARBA" id="ARBA00022737"/>
    </source>
</evidence>
<feature type="non-terminal residue" evidence="13">
    <location>
        <position position="324"/>
    </location>
</feature>
<organism evidence="13 14">
    <name type="scientific">Syncephalis pseudoplumigaleata</name>
    <dbReference type="NCBI Taxonomy" id="1712513"/>
    <lineage>
        <taxon>Eukaryota</taxon>
        <taxon>Fungi</taxon>
        <taxon>Fungi incertae sedis</taxon>
        <taxon>Zoopagomycota</taxon>
        <taxon>Zoopagomycotina</taxon>
        <taxon>Zoopagomycetes</taxon>
        <taxon>Zoopagales</taxon>
        <taxon>Piptocephalidaceae</taxon>
        <taxon>Syncephalis</taxon>
    </lineage>
</organism>
<comment type="subcellular location">
    <subcellularLocation>
        <location evidence="1">Mitochondrion inner membrane</location>
        <topology evidence="1">Multi-pass membrane protein</topology>
    </subcellularLocation>
</comment>
<dbReference type="GO" id="GO:1990547">
    <property type="term" value="P:mitochondrial phosphate ion transmembrane transport"/>
    <property type="evidence" value="ECO:0007669"/>
    <property type="project" value="InterPro"/>
</dbReference>
<keyword evidence="6" id="KW-0999">Mitochondrion inner membrane</keyword>
<evidence type="ECO:0000256" key="1">
    <source>
        <dbReference type="ARBA" id="ARBA00004448"/>
    </source>
</evidence>
<evidence type="ECO:0000256" key="6">
    <source>
        <dbReference type="ARBA" id="ARBA00022792"/>
    </source>
</evidence>
<keyword evidence="10 11" id="KW-0472">Membrane</keyword>
<dbReference type="Proteomes" id="UP000278143">
    <property type="component" value="Unassembled WGS sequence"/>
</dbReference>
<evidence type="ECO:0000256" key="7">
    <source>
        <dbReference type="ARBA" id="ARBA00022946"/>
    </source>
</evidence>
<evidence type="ECO:0000256" key="3">
    <source>
        <dbReference type="ARBA" id="ARBA00022448"/>
    </source>
</evidence>
<dbReference type="GO" id="GO:0005315">
    <property type="term" value="F:phosphate transmembrane transporter activity"/>
    <property type="evidence" value="ECO:0007669"/>
    <property type="project" value="InterPro"/>
</dbReference>
<dbReference type="PANTHER" id="PTHR45671">
    <property type="entry name" value="SOLUTE CARRIER FAMILY 25 (MITOCHONDRIAL CARRIER PHOSPHATE CARRIER), MEMBER 3, LIKE-RELATED-RELATED"/>
    <property type="match status" value="1"/>
</dbReference>
<feature type="repeat" description="Solcar" evidence="11">
    <location>
        <begin position="47"/>
        <end position="131"/>
    </location>
</feature>
<dbReference type="InterPro" id="IPR044677">
    <property type="entry name" value="SLC25A3/Pic2/Mir1-like"/>
</dbReference>
<dbReference type="SUPFAM" id="SSF103506">
    <property type="entry name" value="Mitochondrial carrier"/>
    <property type="match status" value="1"/>
</dbReference>
<keyword evidence="8" id="KW-1133">Transmembrane helix</keyword>
<dbReference type="InterPro" id="IPR023395">
    <property type="entry name" value="MCP_dom_sf"/>
</dbReference>
<dbReference type="PANTHER" id="PTHR45671:SF10">
    <property type="entry name" value="SOLUTE CARRIER FAMILY 25 MEMBER 3"/>
    <property type="match status" value="1"/>
</dbReference>
<dbReference type="FunFam" id="1.50.40.10:FF:000005">
    <property type="entry name" value="Mitochondrial phosphate carrier protein 2"/>
    <property type="match status" value="1"/>
</dbReference>
<evidence type="ECO:0000256" key="12">
    <source>
        <dbReference type="RuleBase" id="RU000488"/>
    </source>
</evidence>
<evidence type="ECO:0000256" key="8">
    <source>
        <dbReference type="ARBA" id="ARBA00022989"/>
    </source>
</evidence>
<reference evidence="14" key="1">
    <citation type="journal article" date="2018" name="Nat. Microbiol.">
        <title>Leveraging single-cell genomics to expand the fungal tree of life.</title>
        <authorList>
            <person name="Ahrendt S.R."/>
            <person name="Quandt C.A."/>
            <person name="Ciobanu D."/>
            <person name="Clum A."/>
            <person name="Salamov A."/>
            <person name="Andreopoulos B."/>
            <person name="Cheng J.F."/>
            <person name="Woyke T."/>
            <person name="Pelin A."/>
            <person name="Henrissat B."/>
            <person name="Reynolds N.K."/>
            <person name="Benny G.L."/>
            <person name="Smith M.E."/>
            <person name="James T.Y."/>
            <person name="Grigoriev I.V."/>
        </authorList>
    </citation>
    <scope>NUCLEOTIDE SEQUENCE [LARGE SCALE GENOMIC DNA]</scope>
    <source>
        <strain evidence="14">Benny S71-1</strain>
    </source>
</reference>
<evidence type="ECO:0000256" key="2">
    <source>
        <dbReference type="ARBA" id="ARBA00006375"/>
    </source>
</evidence>
<keyword evidence="14" id="KW-1185">Reference proteome</keyword>